<organism evidence="2">
    <name type="scientific">Solanum chacoense</name>
    <name type="common">Chaco potato</name>
    <dbReference type="NCBI Taxonomy" id="4108"/>
    <lineage>
        <taxon>Eukaryota</taxon>
        <taxon>Viridiplantae</taxon>
        <taxon>Streptophyta</taxon>
        <taxon>Embryophyta</taxon>
        <taxon>Tracheophyta</taxon>
        <taxon>Spermatophyta</taxon>
        <taxon>Magnoliopsida</taxon>
        <taxon>eudicotyledons</taxon>
        <taxon>Gunneridae</taxon>
        <taxon>Pentapetalae</taxon>
        <taxon>asterids</taxon>
        <taxon>lamiids</taxon>
        <taxon>Solanales</taxon>
        <taxon>Solanaceae</taxon>
        <taxon>Solanoideae</taxon>
        <taxon>Solaneae</taxon>
        <taxon>Solanum</taxon>
    </lineage>
</organism>
<feature type="transmembrane region" description="Helical" evidence="1">
    <location>
        <begin position="7"/>
        <end position="29"/>
    </location>
</feature>
<proteinExistence type="predicted"/>
<keyword evidence="1" id="KW-0812">Transmembrane</keyword>
<protein>
    <submittedName>
        <fullName evidence="2">Putative ovule protein</fullName>
    </submittedName>
</protein>
<keyword evidence="1" id="KW-1133">Transmembrane helix</keyword>
<reference evidence="2" key="1">
    <citation type="submission" date="2015-12" db="EMBL/GenBank/DDBJ databases">
        <title>Gene expression during late stages of embryo sac development: a critical building block for successful pollen-pistil interactions.</title>
        <authorList>
            <person name="Liu Y."/>
            <person name="Joly V."/>
            <person name="Sabar M."/>
            <person name="Matton D.P."/>
        </authorList>
    </citation>
    <scope>NUCLEOTIDE SEQUENCE</scope>
</reference>
<dbReference type="AlphaFoldDB" id="A0A0V0GYI2"/>
<name>A0A0V0GYI2_SOLCH</name>
<dbReference type="EMBL" id="GEDG01028454">
    <property type="protein sequence ID" value="JAP13169.1"/>
    <property type="molecule type" value="Transcribed_RNA"/>
</dbReference>
<evidence type="ECO:0000256" key="1">
    <source>
        <dbReference type="SAM" id="Phobius"/>
    </source>
</evidence>
<evidence type="ECO:0000313" key="2">
    <source>
        <dbReference type="EMBL" id="JAP13169.1"/>
    </source>
</evidence>
<accession>A0A0V0GYI2</accession>
<sequence length="63" mass="7462">MLVHILICLSCGITFDMVCSIIYLFIYAYDFILICEHSHVITLQVWYVCVFREFIVLENLDLL</sequence>
<keyword evidence="1" id="KW-0472">Membrane</keyword>